<feature type="region of interest" description="Disordered" evidence="1">
    <location>
        <begin position="65"/>
        <end position="85"/>
    </location>
</feature>
<evidence type="ECO:0000256" key="1">
    <source>
        <dbReference type="SAM" id="MobiDB-lite"/>
    </source>
</evidence>
<gene>
    <name evidence="2" type="ORF">F3Y22_tig00000773pilonHSYRG00152</name>
</gene>
<name>A0A6A3D115_HIBSY</name>
<dbReference type="EMBL" id="VEPZ02000072">
    <property type="protein sequence ID" value="KAE8734314.1"/>
    <property type="molecule type" value="Genomic_DNA"/>
</dbReference>
<keyword evidence="3" id="KW-1185">Reference proteome</keyword>
<organism evidence="2 3">
    <name type="scientific">Hibiscus syriacus</name>
    <name type="common">Rose of Sharon</name>
    <dbReference type="NCBI Taxonomy" id="106335"/>
    <lineage>
        <taxon>Eukaryota</taxon>
        <taxon>Viridiplantae</taxon>
        <taxon>Streptophyta</taxon>
        <taxon>Embryophyta</taxon>
        <taxon>Tracheophyta</taxon>
        <taxon>Spermatophyta</taxon>
        <taxon>Magnoliopsida</taxon>
        <taxon>eudicotyledons</taxon>
        <taxon>Gunneridae</taxon>
        <taxon>Pentapetalae</taxon>
        <taxon>rosids</taxon>
        <taxon>malvids</taxon>
        <taxon>Malvales</taxon>
        <taxon>Malvaceae</taxon>
        <taxon>Malvoideae</taxon>
        <taxon>Hibiscus</taxon>
    </lineage>
</organism>
<accession>A0A6A3D115</accession>
<comment type="caution">
    <text evidence="2">The sequence shown here is derived from an EMBL/GenBank/DDBJ whole genome shotgun (WGS) entry which is preliminary data.</text>
</comment>
<dbReference type="AlphaFoldDB" id="A0A6A3D115"/>
<evidence type="ECO:0000313" key="3">
    <source>
        <dbReference type="Proteomes" id="UP000436088"/>
    </source>
</evidence>
<dbReference type="Proteomes" id="UP000436088">
    <property type="component" value="Unassembled WGS sequence"/>
</dbReference>
<protein>
    <submittedName>
        <fullName evidence="2">Uncharacterized protein</fullName>
    </submittedName>
</protein>
<evidence type="ECO:0000313" key="2">
    <source>
        <dbReference type="EMBL" id="KAE8734314.1"/>
    </source>
</evidence>
<proteinExistence type="predicted"/>
<reference evidence="2" key="1">
    <citation type="submission" date="2019-09" db="EMBL/GenBank/DDBJ databases">
        <title>Draft genome information of white flower Hibiscus syriacus.</title>
        <authorList>
            <person name="Kim Y.-M."/>
        </authorList>
    </citation>
    <scope>NUCLEOTIDE SEQUENCE [LARGE SCALE GENOMIC DNA]</scope>
    <source>
        <strain evidence="2">YM2019G1</strain>
    </source>
</reference>
<sequence>MVLKCVCIDLANQEGQAPGKIGNVRQTKNLCYFGHNLLELRTGVSSGIPDSPALRRYRIGNPRFPGLQTISRPPVDNRPTTGSSRLANMMSWSLSTCRAVDGEEKRIAILLPSRSLTTGP</sequence>